<dbReference type="GO" id="GO:0019592">
    <property type="term" value="P:mannitol catabolic process"/>
    <property type="evidence" value="ECO:0007669"/>
    <property type="project" value="TreeGrafter"/>
</dbReference>
<dbReference type="SUPFAM" id="SSF48179">
    <property type="entry name" value="6-phosphogluconate dehydrogenase C-terminal domain-like"/>
    <property type="match status" value="1"/>
</dbReference>
<dbReference type="Gene3D" id="3.40.50.720">
    <property type="entry name" value="NAD(P)-binding Rossmann-like Domain"/>
    <property type="match status" value="1"/>
</dbReference>
<protein>
    <submittedName>
        <fullName evidence="5">Tagaturonate reductase</fullName>
    </submittedName>
</protein>
<dbReference type="InterPro" id="IPR013328">
    <property type="entry name" value="6PGD_dom2"/>
</dbReference>
<keyword evidence="1" id="KW-0560">Oxidoreductase</keyword>
<dbReference type="InterPro" id="IPR013131">
    <property type="entry name" value="Mannitol_DH_N"/>
</dbReference>
<dbReference type="InterPro" id="IPR036291">
    <property type="entry name" value="NAD(P)-bd_dom_sf"/>
</dbReference>
<evidence type="ECO:0000259" key="3">
    <source>
        <dbReference type="Pfam" id="PF01232"/>
    </source>
</evidence>
<evidence type="ECO:0000259" key="4">
    <source>
        <dbReference type="Pfam" id="PF08125"/>
    </source>
</evidence>
<evidence type="ECO:0000313" key="6">
    <source>
        <dbReference type="Proteomes" id="UP000294535"/>
    </source>
</evidence>
<dbReference type="PANTHER" id="PTHR30524">
    <property type="entry name" value="MANNITOL-1-PHOSPHATE 5-DEHYDROGENASE"/>
    <property type="match status" value="1"/>
</dbReference>
<proteinExistence type="predicted"/>
<dbReference type="EMBL" id="SNYF01000005">
    <property type="protein sequence ID" value="TDQ19226.1"/>
    <property type="molecule type" value="Genomic_DNA"/>
</dbReference>
<dbReference type="InterPro" id="IPR013118">
    <property type="entry name" value="Mannitol_DH_C"/>
</dbReference>
<keyword evidence="2" id="KW-0520">NAD</keyword>
<feature type="domain" description="Mannitol dehydrogenase C-terminal" evidence="4">
    <location>
        <begin position="254"/>
        <end position="439"/>
    </location>
</feature>
<dbReference type="RefSeq" id="WP_133553337.1">
    <property type="nucleotide sequence ID" value="NZ_SNYF01000005.1"/>
</dbReference>
<dbReference type="NCBIfam" id="NF002969">
    <property type="entry name" value="PRK03643.1"/>
    <property type="match status" value="1"/>
</dbReference>
<accession>A0A4R6T908</accession>
<sequence>MTHNDAIHILQFGTGNFLRAFFEPMVQDLNESNNQLNICIIQSTSGNTLEKLQAQNYQYHVLEAGIKNGQNVQQIRKITRLKDGLKLPEEQEKFLAFAEVSSVKWIISNVTEAGMVMKKEGPFEKFAESFAGRLTQWLYRRFTQNPSLETVILPCELITKNGDLLKSFVLEHSRNWSLGEGFESWLNQKVFFFNNLVDRIVPGYPSHLELEEKKTDSLLVQTEPYSFWAIEGKESDKILLPFLESKAEVILKKDISPYALRKIRILNGCHTYMAAKGLVLGYISVGEFMADPKNEEVLNSLVDLEIIPFLGMDETELKNYKQEIFSRFKNPFVEHKLADISLNSIAKFKSRLLPLIEPYKKSNKGQSPKEISKGLLFLILYYLENPDKIRDTEEVKALFSQLSEEVNKKNKVKYVIENLFDLEWNSSLEDTFEDVLEEIKKSN</sequence>
<dbReference type="Proteomes" id="UP000294535">
    <property type="component" value="Unassembled WGS sequence"/>
</dbReference>
<organism evidence="5 6">
    <name type="scientific">Algoriphagus boseongensis</name>
    <dbReference type="NCBI Taxonomy" id="1442587"/>
    <lineage>
        <taxon>Bacteria</taxon>
        <taxon>Pseudomonadati</taxon>
        <taxon>Bacteroidota</taxon>
        <taxon>Cytophagia</taxon>
        <taxon>Cytophagales</taxon>
        <taxon>Cyclobacteriaceae</taxon>
        <taxon>Algoriphagus</taxon>
    </lineage>
</organism>
<dbReference type="AlphaFoldDB" id="A0A4R6T908"/>
<reference evidence="5 6" key="1">
    <citation type="submission" date="2019-03" db="EMBL/GenBank/DDBJ databases">
        <title>Genomic Encyclopedia of Type Strains, Phase III (KMG-III): the genomes of soil and plant-associated and newly described type strains.</title>
        <authorList>
            <person name="Whitman W."/>
        </authorList>
    </citation>
    <scope>NUCLEOTIDE SEQUENCE [LARGE SCALE GENOMIC DNA]</scope>
    <source>
        <strain evidence="5 6">CECT 8446</strain>
    </source>
</reference>
<gene>
    <name evidence="5" type="ORF">DFQ04_1045</name>
</gene>
<evidence type="ECO:0000256" key="2">
    <source>
        <dbReference type="ARBA" id="ARBA00023027"/>
    </source>
</evidence>
<keyword evidence="6" id="KW-1185">Reference proteome</keyword>
<feature type="domain" description="Mannitol dehydrogenase N-terminal" evidence="3">
    <location>
        <begin position="8"/>
        <end position="234"/>
    </location>
</feature>
<dbReference type="GO" id="GO:0008926">
    <property type="term" value="F:mannitol-1-phosphate 5-dehydrogenase activity"/>
    <property type="evidence" value="ECO:0007669"/>
    <property type="project" value="TreeGrafter"/>
</dbReference>
<evidence type="ECO:0000313" key="5">
    <source>
        <dbReference type="EMBL" id="TDQ19226.1"/>
    </source>
</evidence>
<dbReference type="Gene3D" id="1.10.1040.10">
    <property type="entry name" value="N-(1-d-carboxylethyl)-l-norvaline Dehydrogenase, domain 2"/>
    <property type="match status" value="1"/>
</dbReference>
<dbReference type="PANTHER" id="PTHR30524:SF0">
    <property type="entry name" value="ALTRONATE OXIDOREDUCTASE-RELATED"/>
    <property type="match status" value="1"/>
</dbReference>
<dbReference type="PRINTS" id="PR00084">
    <property type="entry name" value="MTLDHDRGNASE"/>
</dbReference>
<comment type="caution">
    <text evidence="5">The sequence shown here is derived from an EMBL/GenBank/DDBJ whole genome shotgun (WGS) entry which is preliminary data.</text>
</comment>
<dbReference type="GO" id="GO:0005829">
    <property type="term" value="C:cytosol"/>
    <property type="evidence" value="ECO:0007669"/>
    <property type="project" value="TreeGrafter"/>
</dbReference>
<dbReference type="InterPro" id="IPR008927">
    <property type="entry name" value="6-PGluconate_DH-like_C_sf"/>
</dbReference>
<dbReference type="InterPro" id="IPR000669">
    <property type="entry name" value="Mannitol_DH"/>
</dbReference>
<dbReference type="OrthoDB" id="9768714at2"/>
<name>A0A4R6T908_9BACT</name>
<dbReference type="Pfam" id="PF01232">
    <property type="entry name" value="Mannitol_dh"/>
    <property type="match status" value="1"/>
</dbReference>
<evidence type="ECO:0000256" key="1">
    <source>
        <dbReference type="ARBA" id="ARBA00023002"/>
    </source>
</evidence>
<dbReference type="SUPFAM" id="SSF51735">
    <property type="entry name" value="NAD(P)-binding Rossmann-fold domains"/>
    <property type="match status" value="1"/>
</dbReference>
<dbReference type="Pfam" id="PF08125">
    <property type="entry name" value="Mannitol_dh_C"/>
    <property type="match status" value="1"/>
</dbReference>